<organism evidence="1">
    <name type="scientific">Anguilla anguilla</name>
    <name type="common">European freshwater eel</name>
    <name type="synonym">Muraena anguilla</name>
    <dbReference type="NCBI Taxonomy" id="7936"/>
    <lineage>
        <taxon>Eukaryota</taxon>
        <taxon>Metazoa</taxon>
        <taxon>Chordata</taxon>
        <taxon>Craniata</taxon>
        <taxon>Vertebrata</taxon>
        <taxon>Euteleostomi</taxon>
        <taxon>Actinopterygii</taxon>
        <taxon>Neopterygii</taxon>
        <taxon>Teleostei</taxon>
        <taxon>Anguilliformes</taxon>
        <taxon>Anguillidae</taxon>
        <taxon>Anguilla</taxon>
    </lineage>
</organism>
<dbReference type="AlphaFoldDB" id="A0A0E9QHM0"/>
<dbReference type="EMBL" id="GBXM01092313">
    <property type="protein sequence ID" value="JAH16264.1"/>
    <property type="molecule type" value="Transcribed_RNA"/>
</dbReference>
<evidence type="ECO:0000313" key="1">
    <source>
        <dbReference type="EMBL" id="JAH16264.1"/>
    </source>
</evidence>
<sequence length="31" mass="3343">MERLNLTCQVAVRYSACATVPVTHPLIIGSV</sequence>
<accession>A0A0E9QHM0</accession>
<name>A0A0E9QHM0_ANGAN</name>
<reference evidence="1" key="2">
    <citation type="journal article" date="2015" name="Fish Shellfish Immunol.">
        <title>Early steps in the European eel (Anguilla anguilla)-Vibrio vulnificus interaction in the gills: Role of the RtxA13 toxin.</title>
        <authorList>
            <person name="Callol A."/>
            <person name="Pajuelo D."/>
            <person name="Ebbesson L."/>
            <person name="Teles M."/>
            <person name="MacKenzie S."/>
            <person name="Amaro C."/>
        </authorList>
    </citation>
    <scope>NUCLEOTIDE SEQUENCE</scope>
</reference>
<protein>
    <submittedName>
        <fullName evidence="1">Uncharacterized protein</fullName>
    </submittedName>
</protein>
<proteinExistence type="predicted"/>
<reference evidence="1" key="1">
    <citation type="submission" date="2014-11" db="EMBL/GenBank/DDBJ databases">
        <authorList>
            <person name="Amaro Gonzalez C."/>
        </authorList>
    </citation>
    <scope>NUCLEOTIDE SEQUENCE</scope>
</reference>